<evidence type="ECO:0000256" key="3">
    <source>
        <dbReference type="ARBA" id="ARBA00022771"/>
    </source>
</evidence>
<protein>
    <recommendedName>
        <fullName evidence="8">C2H2-type domain-containing protein</fullName>
    </recommendedName>
</protein>
<dbReference type="PANTHER" id="PTHR47287">
    <property type="entry name" value="C2H2 AND C2HC ZINC FINGERS SUPERFAMILY PROTEIN"/>
    <property type="match status" value="1"/>
</dbReference>
<feature type="domain" description="C2H2-type" evidence="8">
    <location>
        <begin position="111"/>
        <end position="138"/>
    </location>
</feature>
<evidence type="ECO:0000313" key="10">
    <source>
        <dbReference type="Proteomes" id="UP000197138"/>
    </source>
</evidence>
<dbReference type="GO" id="GO:0008270">
    <property type="term" value="F:zinc ion binding"/>
    <property type="evidence" value="ECO:0007669"/>
    <property type="project" value="UniProtKB-KW"/>
</dbReference>
<evidence type="ECO:0000256" key="2">
    <source>
        <dbReference type="ARBA" id="ARBA00022723"/>
    </source>
</evidence>
<evidence type="ECO:0000256" key="4">
    <source>
        <dbReference type="ARBA" id="ARBA00022833"/>
    </source>
</evidence>
<dbReference type="InterPro" id="IPR013087">
    <property type="entry name" value="Znf_C2H2_type"/>
</dbReference>
<dbReference type="SUPFAM" id="SSF57667">
    <property type="entry name" value="beta-beta-alpha zinc fingers"/>
    <property type="match status" value="1"/>
</dbReference>
<name>A0A218X190_PUNGR</name>
<evidence type="ECO:0000313" key="9">
    <source>
        <dbReference type="EMBL" id="OWM78479.1"/>
    </source>
</evidence>
<dbReference type="AlphaFoldDB" id="A0A218X190"/>
<proteinExistence type="predicted"/>
<feature type="compositionally biased region" description="Polar residues" evidence="7">
    <location>
        <begin position="265"/>
        <end position="283"/>
    </location>
</feature>
<accession>A0A218X190</accession>
<dbReference type="PANTHER" id="PTHR47287:SF9">
    <property type="entry name" value="ZINC FINGER PROTEIN 4-LIKE"/>
    <property type="match status" value="1"/>
</dbReference>
<reference evidence="10" key="1">
    <citation type="journal article" date="2017" name="Plant J.">
        <title>The pomegranate (Punica granatum L.) genome and the genomics of punicalagin biosynthesis.</title>
        <authorList>
            <person name="Qin G."/>
            <person name="Xu C."/>
            <person name="Ming R."/>
            <person name="Tang H."/>
            <person name="Guyot R."/>
            <person name="Kramer E.M."/>
            <person name="Hu Y."/>
            <person name="Yi X."/>
            <person name="Qi Y."/>
            <person name="Xu X."/>
            <person name="Gao Z."/>
            <person name="Pan H."/>
            <person name="Jian J."/>
            <person name="Tian Y."/>
            <person name="Yue Z."/>
            <person name="Xu Y."/>
        </authorList>
    </citation>
    <scope>NUCLEOTIDE SEQUENCE [LARGE SCALE GENOMIC DNA]</scope>
    <source>
        <strain evidence="10">cv. Dabenzi</strain>
    </source>
</reference>
<keyword evidence="4" id="KW-0862">Zinc</keyword>
<evidence type="ECO:0000256" key="1">
    <source>
        <dbReference type="ARBA" id="ARBA00004123"/>
    </source>
</evidence>
<feature type="region of interest" description="Disordered" evidence="7">
    <location>
        <begin position="1"/>
        <end position="108"/>
    </location>
</feature>
<dbReference type="EMBL" id="MTKT01002495">
    <property type="protein sequence ID" value="OWM78479.1"/>
    <property type="molecule type" value="Genomic_DNA"/>
</dbReference>
<gene>
    <name evidence="9" type="ORF">CDL15_Pgr016203</name>
</gene>
<keyword evidence="2" id="KW-0479">Metal-binding</keyword>
<keyword evidence="5" id="KW-0539">Nucleus</keyword>
<dbReference type="InterPro" id="IPR036236">
    <property type="entry name" value="Znf_C2H2_sf"/>
</dbReference>
<dbReference type="GO" id="GO:0009788">
    <property type="term" value="P:negative regulation of abscisic acid-activated signaling pathway"/>
    <property type="evidence" value="ECO:0007669"/>
    <property type="project" value="InterPro"/>
</dbReference>
<dbReference type="InterPro" id="IPR044246">
    <property type="entry name" value="ZFP3-like"/>
</dbReference>
<evidence type="ECO:0000259" key="8">
    <source>
        <dbReference type="PROSITE" id="PS50157"/>
    </source>
</evidence>
<evidence type="ECO:0000256" key="7">
    <source>
        <dbReference type="SAM" id="MobiDB-lite"/>
    </source>
</evidence>
<organism evidence="9 10">
    <name type="scientific">Punica granatum</name>
    <name type="common">Pomegranate</name>
    <dbReference type="NCBI Taxonomy" id="22663"/>
    <lineage>
        <taxon>Eukaryota</taxon>
        <taxon>Viridiplantae</taxon>
        <taxon>Streptophyta</taxon>
        <taxon>Embryophyta</taxon>
        <taxon>Tracheophyta</taxon>
        <taxon>Spermatophyta</taxon>
        <taxon>Magnoliopsida</taxon>
        <taxon>eudicotyledons</taxon>
        <taxon>Gunneridae</taxon>
        <taxon>Pentapetalae</taxon>
        <taxon>rosids</taxon>
        <taxon>malvids</taxon>
        <taxon>Myrtales</taxon>
        <taxon>Lythraceae</taxon>
        <taxon>Punica</taxon>
    </lineage>
</organism>
<evidence type="ECO:0000256" key="5">
    <source>
        <dbReference type="ARBA" id="ARBA00023242"/>
    </source>
</evidence>
<dbReference type="Proteomes" id="UP000197138">
    <property type="component" value="Unassembled WGS sequence"/>
</dbReference>
<feature type="compositionally biased region" description="Low complexity" evidence="7">
    <location>
        <begin position="9"/>
        <end position="21"/>
    </location>
</feature>
<sequence length="299" mass="31893">MAESDESKSSPSDSSGISAASNGGRGMTRKTKEKGDAKLVSEAETVESSSHHQPSLDLKLSNEYPGTGTNKAGAGQDVILDSGQEAGNSSRANKDVVEHGQGQKPPEPRVFTCNFCKREFSTSQALGGHQNAHKQERALAKRNQGLEQGGFGPPGHFSCYHPYYNLTSTLSPLFGSLGRSLGVQAESLIHKSPWGQSSSHGYRPWPRPGMGNPQLAPMDCHRVRLVEDYHHQGHQSHGGGFRQPLGCDEHGDMVSSRTIAAAGPSNGSISSGLHRNDDSPSNDISEEEDANGLDLSLKL</sequence>
<dbReference type="Pfam" id="PF13912">
    <property type="entry name" value="zf-C2H2_6"/>
    <property type="match status" value="1"/>
</dbReference>
<comment type="subcellular location">
    <subcellularLocation>
        <location evidence="1">Nucleus</location>
    </subcellularLocation>
</comment>
<dbReference type="Gene3D" id="3.30.160.60">
    <property type="entry name" value="Classic Zinc Finger"/>
    <property type="match status" value="1"/>
</dbReference>
<dbReference type="GO" id="GO:0005634">
    <property type="term" value="C:nucleus"/>
    <property type="evidence" value="ECO:0007669"/>
    <property type="project" value="UniProtKB-SubCell"/>
</dbReference>
<dbReference type="PROSITE" id="PS00028">
    <property type="entry name" value="ZINC_FINGER_C2H2_1"/>
    <property type="match status" value="1"/>
</dbReference>
<feature type="region of interest" description="Disordered" evidence="7">
    <location>
        <begin position="259"/>
        <end position="299"/>
    </location>
</feature>
<comment type="caution">
    <text evidence="9">The sequence shown here is derived from an EMBL/GenBank/DDBJ whole genome shotgun (WGS) entry which is preliminary data.</text>
</comment>
<keyword evidence="3 6" id="KW-0863">Zinc-finger</keyword>
<dbReference type="PROSITE" id="PS50157">
    <property type="entry name" value="ZINC_FINGER_C2H2_2"/>
    <property type="match status" value="1"/>
</dbReference>
<evidence type="ECO:0000256" key="6">
    <source>
        <dbReference type="PROSITE-ProRule" id="PRU00042"/>
    </source>
</evidence>